<dbReference type="SUPFAM" id="SSF48452">
    <property type="entry name" value="TPR-like"/>
    <property type="match status" value="1"/>
</dbReference>
<evidence type="ECO:0000259" key="6">
    <source>
        <dbReference type="PROSITE" id="PS51755"/>
    </source>
</evidence>
<dbReference type="PANTHER" id="PTHR35807">
    <property type="entry name" value="TRANSCRIPTIONAL REGULATOR REDD-RELATED"/>
    <property type="match status" value="1"/>
</dbReference>
<dbReference type="PANTHER" id="PTHR35807:SF1">
    <property type="entry name" value="TRANSCRIPTIONAL REGULATOR REDD"/>
    <property type="match status" value="1"/>
</dbReference>
<dbReference type="EMBL" id="JAIBOA010000028">
    <property type="protein sequence ID" value="MBW8486961.1"/>
    <property type="molecule type" value="Genomic_DNA"/>
</dbReference>
<dbReference type="InterPro" id="IPR001867">
    <property type="entry name" value="OmpR/PhoB-type_DNA-bd"/>
</dbReference>
<dbReference type="InterPro" id="IPR027417">
    <property type="entry name" value="P-loop_NTPase"/>
</dbReference>
<dbReference type="InterPro" id="IPR005158">
    <property type="entry name" value="BTAD"/>
</dbReference>
<evidence type="ECO:0000256" key="3">
    <source>
        <dbReference type="ARBA" id="ARBA00023125"/>
    </source>
</evidence>
<dbReference type="InterPro" id="IPR016032">
    <property type="entry name" value="Sig_transdc_resp-reg_C-effctor"/>
</dbReference>
<dbReference type="CDD" id="cd15831">
    <property type="entry name" value="BTAD"/>
    <property type="match status" value="1"/>
</dbReference>
<dbReference type="InterPro" id="IPR041664">
    <property type="entry name" value="AAA_16"/>
</dbReference>
<evidence type="ECO:0000256" key="5">
    <source>
        <dbReference type="PROSITE-ProRule" id="PRU01091"/>
    </source>
</evidence>
<keyword evidence="8" id="KW-1185">Reference proteome</keyword>
<dbReference type="SUPFAM" id="SSF46894">
    <property type="entry name" value="C-terminal effector domain of the bipartite response regulators"/>
    <property type="match status" value="1"/>
</dbReference>
<evidence type="ECO:0000313" key="7">
    <source>
        <dbReference type="EMBL" id="MBW8486961.1"/>
    </source>
</evidence>
<dbReference type="InterPro" id="IPR036388">
    <property type="entry name" value="WH-like_DNA-bd_sf"/>
</dbReference>
<dbReference type="SMART" id="SM01043">
    <property type="entry name" value="BTAD"/>
    <property type="match status" value="1"/>
</dbReference>
<dbReference type="Pfam" id="PF13191">
    <property type="entry name" value="AAA_16"/>
    <property type="match status" value="1"/>
</dbReference>
<proteinExistence type="inferred from homology"/>
<dbReference type="SMART" id="SM00862">
    <property type="entry name" value="Trans_reg_C"/>
    <property type="match status" value="1"/>
</dbReference>
<dbReference type="PROSITE" id="PS51755">
    <property type="entry name" value="OMPR_PHOB"/>
    <property type="match status" value="1"/>
</dbReference>
<keyword evidence="2" id="KW-0805">Transcription regulation</keyword>
<organism evidence="7 8">
    <name type="scientific">Actinomadura parmotrematis</name>
    <dbReference type="NCBI Taxonomy" id="2864039"/>
    <lineage>
        <taxon>Bacteria</taxon>
        <taxon>Bacillati</taxon>
        <taxon>Actinomycetota</taxon>
        <taxon>Actinomycetes</taxon>
        <taxon>Streptosporangiales</taxon>
        <taxon>Thermomonosporaceae</taxon>
        <taxon>Actinomadura</taxon>
    </lineage>
</organism>
<evidence type="ECO:0000256" key="2">
    <source>
        <dbReference type="ARBA" id="ARBA00023015"/>
    </source>
</evidence>
<name>A0ABS7G333_9ACTN</name>
<sequence>MIVPMVTIGVLGAFRAEVDGRAVALGGPRQRAVLGILAAARGRAVSADRLIDDVWQGTPPAQAPASLQAYVSNLRRLLEPGRPPRAPARLLVSEAPGYALRLPPDAVDAWRFERLVADARAASPADAPALLDEALALWRGEAFAEAAEEGWARAEIVRLTELRRAARELRVAAALRLGDVAGALPDAELLTLDAPLREEGWRLYALALWRADRQGDALAALRRARTTLAEELGLDPGRPLADLEHAILTQAPDDIAPVPQQARPAAADDVLFIGREPELAALQEAAGRPGQRVVLVTGEAGLGKTSLLDRFTAGLRRDGWLVASGACLEEEGAPPAWAWSQALRAVAAEVPPPPEAAALLSDAPPPASEGGRFRLHRAVWEWLEEAARAQRLAVVLDDLHWADAETLALLSAATGAPLLLVAAYRPGEIGDRLTRTLAVLARRAPLRLALPGLAAGDVARLVAAETDGPVDGATLAALAERTGGNPFYVRESARLLAGEGGLVALSEVPEGVRDVLRRRLARLPEPAVAVLRLAALAGAECAVEPLTEAAEVGADAVLDALDAGIAAGLLAEPSPGRVRFVHALVRDTMTADLSGLRRSRMHARLAAALERLTPGDVPALAHHFARAGTAATAAKAVEYGVRAAALAGDRYAHETAVALLEQAVESYERVPEATDARRVELLGLLLRARVRAGDVAGARAARARAVEVAAGRDDLLVAAFTAWTEMTPWQSRPYGEVDTATVGLLARLLQRGDLAPADRCRLLNAYAAELSGTGDPSTLAAAEEAVEIARGLGDPTLVALTAVGLTRELPRHDGARLGRLGAEILAAGPGLPTARWSGTVNLATAAIIGGDPAAARRLVAEAGALARRAGLPDAAVVTDCAEAALAHTTGDLAGARRRYLDAATAMIGQGSMHGAGFLLLARATLAVTAGRSTAPPGLVEPDDPPELAAALRELAAGPVAADVRAAFGDGTLDGLPPLQPDFLFTVFATFRAMAAVRTGDRAAAADLHAALLPYRDGPPAGLESLSLAMRPAAHTLGDLAAVLGDDPVPYYSRALEIAELWESPHWTADARTALRRARA</sequence>
<feature type="DNA-binding region" description="OmpR/PhoB-type" evidence="5">
    <location>
        <begin position="1"/>
        <end position="102"/>
    </location>
</feature>
<keyword evidence="4" id="KW-0804">Transcription</keyword>
<comment type="similarity">
    <text evidence="1">Belongs to the AfsR/DnrI/RedD regulatory family.</text>
</comment>
<dbReference type="Pfam" id="PF00486">
    <property type="entry name" value="Trans_reg_C"/>
    <property type="match status" value="1"/>
</dbReference>
<dbReference type="Gene3D" id="1.25.40.10">
    <property type="entry name" value="Tetratricopeptide repeat domain"/>
    <property type="match status" value="1"/>
</dbReference>
<evidence type="ECO:0000256" key="1">
    <source>
        <dbReference type="ARBA" id="ARBA00005820"/>
    </source>
</evidence>
<dbReference type="InterPro" id="IPR051677">
    <property type="entry name" value="AfsR-DnrI-RedD_regulator"/>
</dbReference>
<evidence type="ECO:0000256" key="4">
    <source>
        <dbReference type="ARBA" id="ARBA00023163"/>
    </source>
</evidence>
<reference evidence="7 8" key="1">
    <citation type="submission" date="2021-07" db="EMBL/GenBank/DDBJ databases">
        <title>Actinomadura sp. PM05-2 isolated from lichen.</title>
        <authorList>
            <person name="Somphong A."/>
            <person name="Phongsopitanun W."/>
            <person name="Tanasupawat S."/>
            <person name="Peongsungnone V."/>
        </authorList>
    </citation>
    <scope>NUCLEOTIDE SEQUENCE [LARGE SCALE GENOMIC DNA]</scope>
    <source>
        <strain evidence="7 8">PM05-2</strain>
    </source>
</reference>
<dbReference type="RefSeq" id="WP_220170195.1">
    <property type="nucleotide sequence ID" value="NZ_JAIBOA010000028.1"/>
</dbReference>
<keyword evidence="3 5" id="KW-0238">DNA-binding</keyword>
<accession>A0ABS7G333</accession>
<dbReference type="InterPro" id="IPR011990">
    <property type="entry name" value="TPR-like_helical_dom_sf"/>
</dbReference>
<feature type="domain" description="OmpR/PhoB-type" evidence="6">
    <location>
        <begin position="1"/>
        <end position="102"/>
    </location>
</feature>
<comment type="caution">
    <text evidence="7">The sequence shown here is derived from an EMBL/GenBank/DDBJ whole genome shotgun (WGS) entry which is preliminary data.</text>
</comment>
<dbReference type="Gene3D" id="1.10.10.10">
    <property type="entry name" value="Winged helix-like DNA-binding domain superfamily/Winged helix DNA-binding domain"/>
    <property type="match status" value="1"/>
</dbReference>
<evidence type="ECO:0000313" key="8">
    <source>
        <dbReference type="Proteomes" id="UP000774570"/>
    </source>
</evidence>
<dbReference type="Pfam" id="PF03704">
    <property type="entry name" value="BTAD"/>
    <property type="match status" value="1"/>
</dbReference>
<gene>
    <name evidence="7" type="ORF">K1Y72_31645</name>
</gene>
<dbReference type="SUPFAM" id="SSF52540">
    <property type="entry name" value="P-loop containing nucleoside triphosphate hydrolases"/>
    <property type="match status" value="1"/>
</dbReference>
<protein>
    <submittedName>
        <fullName evidence="7">AAA family ATPase</fullName>
    </submittedName>
</protein>
<dbReference type="Proteomes" id="UP000774570">
    <property type="component" value="Unassembled WGS sequence"/>
</dbReference>